<protein>
    <submittedName>
        <fullName evidence="1">Uncharacterized protein</fullName>
    </submittedName>
</protein>
<organism evidence="1 2">
    <name type="scientific">Arabidopsis suecica</name>
    <name type="common">Swedish thale-cress</name>
    <name type="synonym">Cardaminopsis suecica</name>
    <dbReference type="NCBI Taxonomy" id="45249"/>
    <lineage>
        <taxon>Eukaryota</taxon>
        <taxon>Viridiplantae</taxon>
        <taxon>Streptophyta</taxon>
        <taxon>Embryophyta</taxon>
        <taxon>Tracheophyta</taxon>
        <taxon>Spermatophyta</taxon>
        <taxon>Magnoliopsida</taxon>
        <taxon>eudicotyledons</taxon>
        <taxon>Gunneridae</taxon>
        <taxon>Pentapetalae</taxon>
        <taxon>rosids</taxon>
        <taxon>malvids</taxon>
        <taxon>Brassicales</taxon>
        <taxon>Brassicaceae</taxon>
        <taxon>Camelineae</taxon>
        <taxon>Arabidopsis</taxon>
    </lineage>
</organism>
<evidence type="ECO:0000313" key="2">
    <source>
        <dbReference type="Proteomes" id="UP000694251"/>
    </source>
</evidence>
<dbReference type="Proteomes" id="UP000694251">
    <property type="component" value="Chromosome 4"/>
</dbReference>
<comment type="caution">
    <text evidence="1">The sequence shown here is derived from an EMBL/GenBank/DDBJ whole genome shotgun (WGS) entry which is preliminary data.</text>
</comment>
<sequence>MEKNVKQDSQSFRIHEFQVTLCRLRFTCEVYATIQCTLSDLTTVVSALLTSMYVCSSSSICGIDISKLAYSSKVRFFLAA</sequence>
<keyword evidence="2" id="KW-1185">Reference proteome</keyword>
<gene>
    <name evidence="1" type="ORF">ISN44_As04g011720</name>
</gene>
<evidence type="ECO:0000313" key="1">
    <source>
        <dbReference type="EMBL" id="KAG7620154.1"/>
    </source>
</evidence>
<reference evidence="1 2" key="1">
    <citation type="submission" date="2020-12" db="EMBL/GenBank/DDBJ databases">
        <title>Concerted genomic and epigenomic changes stabilize Arabidopsis allopolyploids.</title>
        <authorList>
            <person name="Chen Z."/>
        </authorList>
    </citation>
    <scope>NUCLEOTIDE SEQUENCE [LARGE SCALE GENOMIC DNA]</scope>
    <source>
        <strain evidence="1">As9502</strain>
        <tissue evidence="1">Leaf</tissue>
    </source>
</reference>
<accession>A0A8T2EDB1</accession>
<name>A0A8T2EDB1_ARASU</name>
<proteinExistence type="predicted"/>
<dbReference type="AlphaFoldDB" id="A0A8T2EDB1"/>
<dbReference type="EMBL" id="JAEFBJ010000004">
    <property type="protein sequence ID" value="KAG7620154.1"/>
    <property type="molecule type" value="Genomic_DNA"/>
</dbReference>